<dbReference type="AlphaFoldDB" id="A0A0A9CBQ2"/>
<reference evidence="1" key="1">
    <citation type="submission" date="2014-09" db="EMBL/GenBank/DDBJ databases">
        <authorList>
            <person name="Magalhaes I.L.F."/>
            <person name="Oliveira U."/>
            <person name="Santos F.R."/>
            <person name="Vidigal T.H.D.A."/>
            <person name="Brescovit A.D."/>
            <person name="Santos A.J."/>
        </authorList>
    </citation>
    <scope>NUCLEOTIDE SEQUENCE</scope>
    <source>
        <tissue evidence="1">Shoot tissue taken approximately 20 cm above the soil surface</tissue>
    </source>
</reference>
<sequence length="26" mass="2777">MVQTCIIGLPGADIPILLIRGNNLEL</sequence>
<protein>
    <submittedName>
        <fullName evidence="1">Uncharacterized protein</fullName>
    </submittedName>
</protein>
<organism evidence="1">
    <name type="scientific">Arundo donax</name>
    <name type="common">Giant reed</name>
    <name type="synonym">Donax arundinaceus</name>
    <dbReference type="NCBI Taxonomy" id="35708"/>
    <lineage>
        <taxon>Eukaryota</taxon>
        <taxon>Viridiplantae</taxon>
        <taxon>Streptophyta</taxon>
        <taxon>Embryophyta</taxon>
        <taxon>Tracheophyta</taxon>
        <taxon>Spermatophyta</taxon>
        <taxon>Magnoliopsida</taxon>
        <taxon>Liliopsida</taxon>
        <taxon>Poales</taxon>
        <taxon>Poaceae</taxon>
        <taxon>PACMAD clade</taxon>
        <taxon>Arundinoideae</taxon>
        <taxon>Arundineae</taxon>
        <taxon>Arundo</taxon>
    </lineage>
</organism>
<dbReference type="EMBL" id="GBRH01224899">
    <property type="protein sequence ID" value="JAD72996.1"/>
    <property type="molecule type" value="Transcribed_RNA"/>
</dbReference>
<evidence type="ECO:0000313" key="1">
    <source>
        <dbReference type="EMBL" id="JAD72996.1"/>
    </source>
</evidence>
<accession>A0A0A9CBQ2</accession>
<reference evidence="1" key="2">
    <citation type="journal article" date="2015" name="Data Brief">
        <title>Shoot transcriptome of the giant reed, Arundo donax.</title>
        <authorList>
            <person name="Barrero R.A."/>
            <person name="Guerrero F.D."/>
            <person name="Moolhuijzen P."/>
            <person name="Goolsby J.A."/>
            <person name="Tidwell J."/>
            <person name="Bellgard S.E."/>
            <person name="Bellgard M.I."/>
        </authorList>
    </citation>
    <scope>NUCLEOTIDE SEQUENCE</scope>
    <source>
        <tissue evidence="1">Shoot tissue taken approximately 20 cm above the soil surface</tissue>
    </source>
</reference>
<name>A0A0A9CBQ2_ARUDO</name>
<proteinExistence type="predicted"/>